<feature type="transmembrane region" description="Helical" evidence="1">
    <location>
        <begin position="631"/>
        <end position="650"/>
    </location>
</feature>
<feature type="transmembrane region" description="Helical" evidence="1">
    <location>
        <begin position="82"/>
        <end position="105"/>
    </location>
</feature>
<evidence type="ECO:0000313" key="2">
    <source>
        <dbReference type="EMBL" id="CAD9089197.1"/>
    </source>
</evidence>
<accession>A0A7S1KY16</accession>
<proteinExistence type="predicted"/>
<evidence type="ECO:0008006" key="3">
    <source>
        <dbReference type="Google" id="ProtNLM"/>
    </source>
</evidence>
<feature type="transmembrane region" description="Helical" evidence="1">
    <location>
        <begin position="606"/>
        <end position="624"/>
    </location>
</feature>
<dbReference type="InterPro" id="IPR029787">
    <property type="entry name" value="Nucleotide_cyclase"/>
</dbReference>
<keyword evidence="1" id="KW-0472">Membrane</keyword>
<feature type="transmembrane region" description="Helical" evidence="1">
    <location>
        <begin position="51"/>
        <end position="70"/>
    </location>
</feature>
<organism evidence="2">
    <name type="scientific">Neobodo designis</name>
    <name type="common">Flagellated protozoan</name>
    <name type="synonym">Bodo designis</name>
    <dbReference type="NCBI Taxonomy" id="312471"/>
    <lineage>
        <taxon>Eukaryota</taxon>
        <taxon>Discoba</taxon>
        <taxon>Euglenozoa</taxon>
        <taxon>Kinetoplastea</taxon>
        <taxon>Metakinetoplastina</taxon>
        <taxon>Neobodonida</taxon>
        <taxon>Neobodo</taxon>
    </lineage>
</organism>
<evidence type="ECO:0000256" key="1">
    <source>
        <dbReference type="SAM" id="Phobius"/>
    </source>
</evidence>
<feature type="transmembrane region" description="Helical" evidence="1">
    <location>
        <begin position="670"/>
        <end position="699"/>
    </location>
</feature>
<feature type="transmembrane region" description="Helical" evidence="1">
    <location>
        <begin position="711"/>
        <end position="728"/>
    </location>
</feature>
<dbReference type="SUPFAM" id="SSF55073">
    <property type="entry name" value="Nucleotide cyclase"/>
    <property type="match status" value="1"/>
</dbReference>
<dbReference type="AlphaFoldDB" id="A0A7S1KY16"/>
<reference evidence="2" key="1">
    <citation type="submission" date="2021-01" db="EMBL/GenBank/DDBJ databases">
        <authorList>
            <person name="Corre E."/>
            <person name="Pelletier E."/>
            <person name="Niang G."/>
            <person name="Scheremetjew M."/>
            <person name="Finn R."/>
            <person name="Kale V."/>
            <person name="Holt S."/>
            <person name="Cochrane G."/>
            <person name="Meng A."/>
            <person name="Brown T."/>
            <person name="Cohen L."/>
        </authorList>
    </citation>
    <scope>NUCLEOTIDE SEQUENCE</scope>
    <source>
        <strain evidence="2">CCAP 1951/1</strain>
    </source>
</reference>
<dbReference type="Gene3D" id="3.30.70.1230">
    <property type="entry name" value="Nucleotide cyclase"/>
    <property type="match status" value="1"/>
</dbReference>
<name>A0A7S1KY16_NEODS</name>
<feature type="transmembrane region" description="Helical" evidence="1">
    <location>
        <begin position="221"/>
        <end position="240"/>
    </location>
</feature>
<keyword evidence="1" id="KW-1133">Transmembrane helix</keyword>
<gene>
    <name evidence="2" type="ORF">NDES1114_LOCUS850</name>
</gene>
<protein>
    <recommendedName>
        <fullName evidence="3">Adenylyl cyclase</fullName>
    </recommendedName>
</protein>
<feature type="transmembrane region" description="Helical" evidence="1">
    <location>
        <begin position="734"/>
        <end position="751"/>
    </location>
</feature>
<sequence length="981" mass="104327">MPVVNAFLPDADVQWLSADDAKQLRTCYGTYRNPGINSECRRFIFRDLHSLAVITVYIIGGLVFFFETLFTGEAADPSRSLIANWMALPILLLCCLVEVRCHWFAKPSAIAALSRQLAIGLATLVILSSWHYYGLAIDECTTPAQITNTTSPGNVSATAPAEDPNCVDAIDPFMASNLLVVFPTMRVYPHHALPIVCVGIASYFIGYALRPDHQPSATVAALHAILLLTFGVIALGLNAIRHAAAIAQFETTSELERTAEDTLQSLQKLHELLRDALPSNIDEHVDGHALTSLVPLDAAPAACLVALRIAGCTAIYSSDGPHAACDALHRLADSLNRLVLQSPELVRAAFTGDQYWVCAGLVDACDRQADLAVRFLVDAVEVPTALGLRGRLSVVGVAVTGPATGQLLISPSLSVIVRGPAVAFASEALRAVPQAAAFVCSSTRAQLTDYVGCADLPTFFVDPSAQRAAFYHAFAQQLHHTPQGLANYQLSDARGLTSTPLGVSATMDDSSAAAAIQGPARVAARYRRLGTWRTQCHATLWRRRLLGTAEDSELGSAATGDPMLDTVEDVESGFGALRKLGTFVDDSLESAYHDFVANSLRPLRIASRWAFVAVIVVVFATILVEDTSLGPAAGAMFAVSLICAVAVAVLSTTQKLPATDACLHHVTPLLLIVALHFSPGAVATHTTSYVVILTLALVGPATPHVPVPARVAAQLIYTALAAALSWDFPRRDTFVLIFALTLLFTLLSLFVDDKLRRQHFVETRVSKHYAEQQAHARQSQATLLSKLLPAHVCGVVTANIDRYRGAHARAVVPQKGAVMIVEVTGDLHEETASFASHWETALAPAPEISLVWCVGDKFMLVSTDVAPTQASAVQTCIRVLVALPRSVHPRAVVHCGDMCHCVVGGTSVSFMVVGAAVEAASETFAQLAHATSSCGIRLTRAARSAADVDDSGEWATACGVSLSSVPDDTGLFLVGATSACE</sequence>
<keyword evidence="1" id="KW-0812">Transmembrane</keyword>
<dbReference type="EMBL" id="HBGF01001222">
    <property type="protein sequence ID" value="CAD9089197.1"/>
    <property type="molecule type" value="Transcribed_RNA"/>
</dbReference>
<feature type="transmembrane region" description="Helical" evidence="1">
    <location>
        <begin position="191"/>
        <end position="209"/>
    </location>
</feature>